<dbReference type="GO" id="GO:0006633">
    <property type="term" value="P:fatty acid biosynthetic process"/>
    <property type="evidence" value="ECO:0007669"/>
    <property type="project" value="TreeGrafter"/>
</dbReference>
<evidence type="ECO:0000256" key="1">
    <source>
        <dbReference type="ARBA" id="ARBA00006484"/>
    </source>
</evidence>
<gene>
    <name evidence="4" type="primary">fabG</name>
    <name evidence="3" type="ORF">CYG68_19785</name>
    <name evidence="4" type="ORF">OSC06_19385</name>
</gene>
<dbReference type="FunFam" id="3.40.50.720:FF:000084">
    <property type="entry name" value="Short-chain dehydrogenase reductase"/>
    <property type="match status" value="1"/>
</dbReference>
<protein>
    <submittedName>
        <fullName evidence="3">3-oxoacyl-ACP reductase FabG</fullName>
        <ecNumber evidence="4">1.1.1.100</ecNumber>
    </submittedName>
</protein>
<dbReference type="GO" id="GO:0004316">
    <property type="term" value="F:3-oxoacyl-[acyl-carrier-protein] reductase (NADPH) activity"/>
    <property type="evidence" value="ECO:0007669"/>
    <property type="project" value="UniProtKB-EC"/>
</dbReference>
<proteinExistence type="inferred from homology"/>
<dbReference type="PRINTS" id="PR00080">
    <property type="entry name" value="SDRFAMILY"/>
</dbReference>
<dbReference type="Gene3D" id="3.40.50.720">
    <property type="entry name" value="NAD(P)-binding Rossmann-like Domain"/>
    <property type="match status" value="1"/>
</dbReference>
<evidence type="ECO:0000313" key="4">
    <source>
        <dbReference type="EMBL" id="MDS0900122.1"/>
    </source>
</evidence>
<dbReference type="NCBIfam" id="NF009468">
    <property type="entry name" value="PRK12826.1-4"/>
    <property type="match status" value="1"/>
</dbReference>
<evidence type="ECO:0000313" key="5">
    <source>
        <dbReference type="Proteomes" id="UP000650477"/>
    </source>
</evidence>
<dbReference type="RefSeq" id="WP_004240285.1">
    <property type="nucleotide sequence ID" value="NZ_ABGYJJ040000001.1"/>
</dbReference>
<sequence>MFDLTGKIAVVSGGAKGIGRGIVTALKKGGATIVIADIDEKTGSATAAELGTDFMALDVTSQSQCRAVISKVREKYGRLDILCSNTGIFPQCTIKSMTEQDWDTMQKVNVKGMFFLVQAALGVMEEQKYGRIVITSSITGPVTGFPGWSHYGASKAAQLGFMRSAALEYARLGITINAVQPGNILTEGLKAQGETYLDQMRATIPTHTLGEPEDIGYAAAFLASDEAKYITGQTIIIDGGQILPESPEALL</sequence>
<dbReference type="NCBIfam" id="NF004202">
    <property type="entry name" value="PRK05653.2-2"/>
    <property type="match status" value="1"/>
</dbReference>
<dbReference type="EMBL" id="JAPKIY010000046">
    <property type="protein sequence ID" value="MDS0900122.1"/>
    <property type="molecule type" value="Genomic_DNA"/>
</dbReference>
<comment type="caution">
    <text evidence="3">The sequence shown here is derived from an EMBL/GenBank/DDBJ whole genome shotgun (WGS) entry which is preliminary data.</text>
</comment>
<dbReference type="GO" id="GO:0048038">
    <property type="term" value="F:quinone binding"/>
    <property type="evidence" value="ECO:0007669"/>
    <property type="project" value="TreeGrafter"/>
</dbReference>
<dbReference type="PANTHER" id="PTHR42760:SF133">
    <property type="entry name" value="3-OXOACYL-[ACYL-CARRIER-PROTEIN] REDUCTASE"/>
    <property type="match status" value="1"/>
</dbReference>
<name>A0A2C5TN24_MORMO</name>
<organism evidence="3 5">
    <name type="scientific">Morganella morganii</name>
    <name type="common">Proteus morganii</name>
    <dbReference type="NCBI Taxonomy" id="582"/>
    <lineage>
        <taxon>Bacteria</taxon>
        <taxon>Pseudomonadati</taxon>
        <taxon>Pseudomonadota</taxon>
        <taxon>Gammaproteobacteria</taxon>
        <taxon>Enterobacterales</taxon>
        <taxon>Morganellaceae</taxon>
        <taxon>Morganella</taxon>
    </lineage>
</organism>
<dbReference type="EMBL" id="PKLF01000031">
    <property type="protein sequence ID" value="MBE8614599.1"/>
    <property type="molecule type" value="Genomic_DNA"/>
</dbReference>
<dbReference type="PANTHER" id="PTHR42760">
    <property type="entry name" value="SHORT-CHAIN DEHYDROGENASES/REDUCTASES FAMILY MEMBER"/>
    <property type="match status" value="1"/>
</dbReference>
<comment type="similarity">
    <text evidence="1">Belongs to the short-chain dehydrogenases/reductases (SDR) family.</text>
</comment>
<dbReference type="InterPro" id="IPR002347">
    <property type="entry name" value="SDR_fam"/>
</dbReference>
<evidence type="ECO:0000313" key="3">
    <source>
        <dbReference type="EMBL" id="MBE8614599.1"/>
    </source>
</evidence>
<reference evidence="4" key="2">
    <citation type="submission" date="2023-02" db="EMBL/GenBank/DDBJ databases">
        <title>Detection, antimicrobial susceptibility and genomic characterization of NDM-producing species of Morganellaceae, Yersiniaceae, and Enterobacteriaceae other than Klebsiella.</title>
        <authorList>
            <person name="Camargo C.H."/>
            <person name="Sacchi C.T."/>
            <person name="Campos K.R."/>
        </authorList>
    </citation>
    <scope>NUCLEOTIDE SEQUENCE</scope>
    <source>
        <strain evidence="4">1189_21</strain>
    </source>
</reference>
<accession>A0A2C5TN24</accession>
<dbReference type="Proteomes" id="UP000650477">
    <property type="component" value="Unassembled WGS sequence"/>
</dbReference>
<dbReference type="SUPFAM" id="SSF51735">
    <property type="entry name" value="NAD(P)-binding Rossmann-fold domains"/>
    <property type="match status" value="1"/>
</dbReference>
<dbReference type="Pfam" id="PF13561">
    <property type="entry name" value="adh_short_C2"/>
    <property type="match status" value="1"/>
</dbReference>
<dbReference type="EC" id="1.1.1.100" evidence="4"/>
<dbReference type="Proteomes" id="UP001182247">
    <property type="component" value="Unassembled WGS sequence"/>
</dbReference>
<dbReference type="AlphaFoldDB" id="A0A2C5TN24"/>
<evidence type="ECO:0000256" key="2">
    <source>
        <dbReference type="ARBA" id="ARBA00023002"/>
    </source>
</evidence>
<dbReference type="InterPro" id="IPR036291">
    <property type="entry name" value="NAD(P)-bd_dom_sf"/>
</dbReference>
<reference evidence="3" key="1">
    <citation type="submission" date="2017-12" db="EMBL/GenBank/DDBJ databases">
        <title>Genome sequencing and analysis.</title>
        <authorList>
            <person name="Huang Y.-T."/>
        </authorList>
    </citation>
    <scope>NUCLEOTIDE SEQUENCE</scope>
    <source>
        <strain evidence="3">VGH116</strain>
    </source>
</reference>
<dbReference type="PRINTS" id="PR00081">
    <property type="entry name" value="GDHRDH"/>
</dbReference>
<dbReference type="GeneID" id="93359777"/>
<keyword evidence="2 4" id="KW-0560">Oxidoreductase</keyword>